<dbReference type="Proteomes" id="UP000306236">
    <property type="component" value="Unassembled WGS sequence"/>
</dbReference>
<dbReference type="RefSeq" id="WP_136407769.1">
    <property type="nucleotide sequence ID" value="NZ_SSWX01000030.1"/>
</dbReference>
<protein>
    <submittedName>
        <fullName evidence="2">Uncharacterized protein</fullName>
    </submittedName>
</protein>
<reference evidence="2 3" key="1">
    <citation type="submission" date="2019-04" db="EMBL/GenBank/DDBJ databases">
        <title>Lampropedia sp YIM MLB12 draf genome.</title>
        <authorList>
            <person name="Wang Y.-X."/>
        </authorList>
    </citation>
    <scope>NUCLEOTIDE SEQUENCE [LARGE SCALE GENOMIC DNA]</scope>
    <source>
        <strain evidence="2 3">YIM MLB12</strain>
    </source>
</reference>
<comment type="caution">
    <text evidence="2">The sequence shown here is derived from an EMBL/GenBank/DDBJ whole genome shotgun (WGS) entry which is preliminary data.</text>
</comment>
<accession>A0A4S5BF66</accession>
<evidence type="ECO:0000313" key="3">
    <source>
        <dbReference type="Proteomes" id="UP000306236"/>
    </source>
</evidence>
<gene>
    <name evidence="2" type="ORF">E8K88_16460</name>
</gene>
<organism evidence="2 3">
    <name type="scientific">Lampropedia aestuarii</name>
    <dbReference type="NCBI Taxonomy" id="2562762"/>
    <lineage>
        <taxon>Bacteria</taxon>
        <taxon>Pseudomonadati</taxon>
        <taxon>Pseudomonadota</taxon>
        <taxon>Betaproteobacteria</taxon>
        <taxon>Burkholderiales</taxon>
        <taxon>Comamonadaceae</taxon>
        <taxon>Lampropedia</taxon>
    </lineage>
</organism>
<feature type="region of interest" description="Disordered" evidence="1">
    <location>
        <begin position="32"/>
        <end position="59"/>
    </location>
</feature>
<evidence type="ECO:0000313" key="2">
    <source>
        <dbReference type="EMBL" id="THJ30957.1"/>
    </source>
</evidence>
<dbReference type="AlphaFoldDB" id="A0A4S5BF66"/>
<proteinExistence type="predicted"/>
<sequence length="135" mass="15634">MGQEKAQKLFMPADLKEAEGLIISYGRWAKDTGRPQRCRSAEGAYASEETGADAEEGRLPPMIPTWQAMNIQRALVATPERERKVLQMHYVSHPRQHHAAMRKAGFSPRTWNEARIHGMRMFWNIYRLHFQKNSV</sequence>
<evidence type="ECO:0000256" key="1">
    <source>
        <dbReference type="SAM" id="MobiDB-lite"/>
    </source>
</evidence>
<dbReference type="EMBL" id="SSWX01000030">
    <property type="protein sequence ID" value="THJ30957.1"/>
    <property type="molecule type" value="Genomic_DNA"/>
</dbReference>
<keyword evidence="3" id="KW-1185">Reference proteome</keyword>
<name>A0A4S5BF66_9BURK</name>